<dbReference type="PATRIC" id="fig|1094558.3.peg.1087"/>
<dbReference type="EMBL" id="AIMB01000007">
    <property type="protein sequence ID" value="EJF90595.1"/>
    <property type="molecule type" value="Genomic_DNA"/>
</dbReference>
<dbReference type="STRING" id="1094558.ME5_00996"/>
<dbReference type="Proteomes" id="UP000008952">
    <property type="component" value="Unassembled WGS sequence"/>
</dbReference>
<comment type="caution">
    <text evidence="1">The sequence shown here is derived from an EMBL/GenBank/DDBJ whole genome shotgun (WGS) entry which is preliminary data.</text>
</comment>
<dbReference type="PANTHER" id="PTHR43861:SF1">
    <property type="entry name" value="TRANS-ACONITATE 2-METHYLTRANSFERASE"/>
    <property type="match status" value="1"/>
</dbReference>
<name>J1K0N4_9HYPH</name>
<dbReference type="RefSeq" id="WP_008039023.1">
    <property type="nucleotide sequence ID" value="NZ_JH725147.1"/>
</dbReference>
<dbReference type="GO" id="GO:0009312">
    <property type="term" value="P:oligosaccharide biosynthetic process"/>
    <property type="evidence" value="ECO:0007669"/>
    <property type="project" value="InterPro"/>
</dbReference>
<dbReference type="SUPFAM" id="SSF53335">
    <property type="entry name" value="S-adenosyl-L-methionine-dependent methyltransferases"/>
    <property type="match status" value="1"/>
</dbReference>
<reference evidence="1 2" key="1">
    <citation type="submission" date="2012-03" db="EMBL/GenBank/DDBJ databases">
        <title>The Genome Sequence of Bartonella tamiae Th239.</title>
        <authorList>
            <consortium name="The Broad Institute Genome Sequencing Platform"/>
            <consortium name="The Broad Institute Genome Sequencing Center for Infectious Disease"/>
            <person name="Feldgarden M."/>
            <person name="Kirby J."/>
            <person name="Kosoy M."/>
            <person name="Birtles R."/>
            <person name="Probert W.S."/>
            <person name="Chiaraviglio L."/>
            <person name="Young S.K."/>
            <person name="Zeng Q."/>
            <person name="Gargeya S."/>
            <person name="Fitzgerald M."/>
            <person name="Haas B."/>
            <person name="Abouelleil A."/>
            <person name="Alvarado L."/>
            <person name="Arachchi H.M."/>
            <person name="Berlin A."/>
            <person name="Chapman S.B."/>
            <person name="Gearin G."/>
            <person name="Goldberg J."/>
            <person name="Griggs A."/>
            <person name="Gujja S."/>
            <person name="Hansen M."/>
            <person name="Heiman D."/>
            <person name="Howarth C."/>
            <person name="Larimer J."/>
            <person name="Lui A."/>
            <person name="MacDonald P.J.P."/>
            <person name="McCowen C."/>
            <person name="Montmayeur A."/>
            <person name="Murphy C."/>
            <person name="Neiman D."/>
            <person name="Pearson M."/>
            <person name="Priest M."/>
            <person name="Roberts A."/>
            <person name="Saif S."/>
            <person name="Shea T."/>
            <person name="Sisk P."/>
            <person name="Stolte C."/>
            <person name="Sykes S."/>
            <person name="Wortman J."/>
            <person name="Nusbaum C."/>
            <person name="Birren B."/>
        </authorList>
    </citation>
    <scope>NUCLEOTIDE SEQUENCE [LARGE SCALE GENOMIC DNA]</scope>
    <source>
        <strain evidence="1 2">Th239</strain>
    </source>
</reference>
<proteinExistence type="predicted"/>
<dbReference type="AlphaFoldDB" id="J1K0N4"/>
<accession>J1K0N4</accession>
<evidence type="ECO:0008006" key="3">
    <source>
        <dbReference type="Google" id="ProtNLM"/>
    </source>
</evidence>
<dbReference type="eggNOG" id="COG0500">
    <property type="taxonomic scope" value="Bacteria"/>
</dbReference>
<dbReference type="CDD" id="cd02440">
    <property type="entry name" value="AdoMet_MTases"/>
    <property type="match status" value="1"/>
</dbReference>
<organism evidence="1 2">
    <name type="scientific">Bartonella tamiae Th239</name>
    <dbReference type="NCBI Taxonomy" id="1094558"/>
    <lineage>
        <taxon>Bacteria</taxon>
        <taxon>Pseudomonadati</taxon>
        <taxon>Pseudomonadota</taxon>
        <taxon>Alphaproteobacteria</taxon>
        <taxon>Hyphomicrobiales</taxon>
        <taxon>Bartonellaceae</taxon>
        <taxon>Bartonella</taxon>
    </lineage>
</organism>
<dbReference type="InterPro" id="IPR008715">
    <property type="entry name" value="SAM-MeTfrase_NodS-like"/>
</dbReference>
<gene>
    <name evidence="1" type="ORF">ME5_00996</name>
</gene>
<evidence type="ECO:0000313" key="1">
    <source>
        <dbReference type="EMBL" id="EJF90595.1"/>
    </source>
</evidence>
<dbReference type="Gene3D" id="3.40.50.150">
    <property type="entry name" value="Vaccinia Virus protein VP39"/>
    <property type="match status" value="1"/>
</dbReference>
<dbReference type="OrthoDB" id="116799at2"/>
<evidence type="ECO:0000313" key="2">
    <source>
        <dbReference type="Proteomes" id="UP000008952"/>
    </source>
</evidence>
<dbReference type="HOGENOM" id="CLU_091685_0_0_5"/>
<dbReference type="GO" id="GO:0008757">
    <property type="term" value="F:S-adenosylmethionine-dependent methyltransferase activity"/>
    <property type="evidence" value="ECO:0007669"/>
    <property type="project" value="InterPro"/>
</dbReference>
<keyword evidence="2" id="KW-1185">Reference proteome</keyword>
<dbReference type="InterPro" id="IPR029063">
    <property type="entry name" value="SAM-dependent_MTases_sf"/>
</dbReference>
<dbReference type="PANTHER" id="PTHR43861">
    <property type="entry name" value="TRANS-ACONITATE 2-METHYLTRANSFERASE-RELATED"/>
    <property type="match status" value="1"/>
</dbReference>
<protein>
    <recommendedName>
        <fullName evidence="3">Methyltransferase domain-containing protein</fullName>
    </recommendedName>
</protein>
<dbReference type="Pfam" id="PF05401">
    <property type="entry name" value="NodS"/>
    <property type="match status" value="1"/>
</dbReference>
<sequence length="190" mass="22040">MNIARFEKLYQTQRDPWNYCFSPYEQEKYARTLKALPKIHYKNALEIGCSIGVLTRRLSTRCQHITGIDCAPTALMHARDHCKNMENISFKQAFLPDEWPDGHYDLIIFSEILYYLPKDSIEILARKTAITLSLGGDCICVNYRKPMTEIMQGDEAAMTFNQAFYTDSAFCQPITVETENYRIDILNLED</sequence>